<evidence type="ECO:0000313" key="3">
    <source>
        <dbReference type="Proteomes" id="UP000019151"/>
    </source>
</evidence>
<dbReference type="STRING" id="861299.J421_1250"/>
<dbReference type="eggNOG" id="COG3324">
    <property type="taxonomic scope" value="Bacteria"/>
</dbReference>
<dbReference type="CDD" id="cd07247">
    <property type="entry name" value="SgaA_N_like"/>
    <property type="match status" value="2"/>
</dbReference>
<dbReference type="InterPro" id="IPR037523">
    <property type="entry name" value="VOC_core"/>
</dbReference>
<dbReference type="Gene3D" id="3.10.180.10">
    <property type="entry name" value="2,3-Dihydroxybiphenyl 1,2-Dioxygenase, domain 1"/>
    <property type="match status" value="2"/>
</dbReference>
<dbReference type="PANTHER" id="PTHR33993:SF14">
    <property type="entry name" value="GB|AAF24581.1"/>
    <property type="match status" value="1"/>
</dbReference>
<gene>
    <name evidence="2" type="ORF">J421_1250</name>
</gene>
<dbReference type="InterPro" id="IPR052164">
    <property type="entry name" value="Anthracycline_SecMetBiosynth"/>
</dbReference>
<dbReference type="InterPro" id="IPR029068">
    <property type="entry name" value="Glyas_Bleomycin-R_OHBP_Dase"/>
</dbReference>
<dbReference type="OrthoDB" id="9793039at2"/>
<sequence length="282" mass="29603">MTAPDPARVQTDEPALFDASADLPASGPFVWHDLMSAEPARSVAFYEALFGWTTEARHVGSAGSYTYIQAGAHPFGGVVPLDPRFGVPAHWVSYVCVDDVDGTCARAAAAGGKTCIPPTDIPNVGRFAMIEDPFGAVLAPISLPERPGVAADVPPPPGTAWWHELASPDPIRAAAFYRAVFGWRVQEAAFLDGSVYWLFLRRGTPTAGMLHAPPGASSRPHWRVYVAVDDVDATVARAIALGASPSFPCREVPGVGRVGGFVDPTGAVLAVGQSRDGVMGDA</sequence>
<dbReference type="EMBL" id="CP007128">
    <property type="protein sequence ID" value="AHG88787.1"/>
    <property type="molecule type" value="Genomic_DNA"/>
</dbReference>
<dbReference type="InParanoid" id="W0REC6"/>
<dbReference type="PANTHER" id="PTHR33993">
    <property type="entry name" value="GLYOXALASE-RELATED"/>
    <property type="match status" value="1"/>
</dbReference>
<protein>
    <submittedName>
        <fullName evidence="2">Glyoxalase-like domain protein</fullName>
    </submittedName>
</protein>
<dbReference type="Proteomes" id="UP000019151">
    <property type="component" value="Chromosome"/>
</dbReference>
<reference evidence="2 3" key="1">
    <citation type="journal article" date="2014" name="Genome Announc.">
        <title>Genome Sequence and Methylome of Soil Bacterium Gemmatirosa kalamazoonensis KBS708T, a Member of the Rarely Cultivated Gemmatimonadetes Phylum.</title>
        <authorList>
            <person name="Debruyn J.M."/>
            <person name="Radosevich M."/>
            <person name="Wommack K.E."/>
            <person name="Polson S.W."/>
            <person name="Hauser L.J."/>
            <person name="Fawaz M.N."/>
            <person name="Korlach J."/>
            <person name="Tsai Y.C."/>
        </authorList>
    </citation>
    <scope>NUCLEOTIDE SEQUENCE [LARGE SCALE GENOMIC DNA]</scope>
    <source>
        <strain evidence="2 3">KBS708</strain>
    </source>
</reference>
<dbReference type="PROSITE" id="PS51819">
    <property type="entry name" value="VOC"/>
    <property type="match status" value="2"/>
</dbReference>
<dbReference type="InterPro" id="IPR004360">
    <property type="entry name" value="Glyas_Fos-R_dOase_dom"/>
</dbReference>
<dbReference type="HOGENOM" id="CLU_069623_2_0_0"/>
<dbReference type="Pfam" id="PF18029">
    <property type="entry name" value="Glyoxalase_6"/>
    <property type="match status" value="1"/>
</dbReference>
<dbReference type="SUPFAM" id="SSF54593">
    <property type="entry name" value="Glyoxalase/Bleomycin resistance protein/Dihydroxybiphenyl dioxygenase"/>
    <property type="match status" value="2"/>
</dbReference>
<keyword evidence="3" id="KW-1185">Reference proteome</keyword>
<dbReference type="InterPro" id="IPR041581">
    <property type="entry name" value="Glyoxalase_6"/>
</dbReference>
<name>W0REC6_9BACT</name>
<dbReference type="KEGG" id="gba:J421_1250"/>
<evidence type="ECO:0000313" key="2">
    <source>
        <dbReference type="EMBL" id="AHG88787.1"/>
    </source>
</evidence>
<dbReference type="RefSeq" id="WP_025410312.1">
    <property type="nucleotide sequence ID" value="NZ_CP007128.1"/>
</dbReference>
<organism evidence="2 3">
    <name type="scientific">Gemmatirosa kalamazoonensis</name>
    <dbReference type="NCBI Taxonomy" id="861299"/>
    <lineage>
        <taxon>Bacteria</taxon>
        <taxon>Pseudomonadati</taxon>
        <taxon>Gemmatimonadota</taxon>
        <taxon>Gemmatimonadia</taxon>
        <taxon>Gemmatimonadales</taxon>
        <taxon>Gemmatimonadaceae</taxon>
        <taxon>Gemmatirosa</taxon>
    </lineage>
</organism>
<feature type="domain" description="VOC" evidence="1">
    <location>
        <begin position="158"/>
        <end position="274"/>
    </location>
</feature>
<proteinExistence type="predicted"/>
<dbReference type="Pfam" id="PF00903">
    <property type="entry name" value="Glyoxalase"/>
    <property type="match status" value="1"/>
</dbReference>
<accession>W0REC6</accession>
<feature type="domain" description="VOC" evidence="1">
    <location>
        <begin position="28"/>
        <end position="143"/>
    </location>
</feature>
<dbReference type="AlphaFoldDB" id="W0REC6"/>
<evidence type="ECO:0000259" key="1">
    <source>
        <dbReference type="PROSITE" id="PS51819"/>
    </source>
</evidence>